<name>A0ABD0US84_DENTH</name>
<evidence type="ECO:0000313" key="1">
    <source>
        <dbReference type="EMBL" id="KAL0915459.1"/>
    </source>
</evidence>
<comment type="caution">
    <text evidence="1">The sequence shown here is derived from an EMBL/GenBank/DDBJ whole genome shotgun (WGS) entry which is preliminary data.</text>
</comment>
<protein>
    <submittedName>
        <fullName evidence="1">Uncharacterized protein</fullName>
    </submittedName>
</protein>
<accession>A0ABD0US84</accession>
<sequence>MEVPKAIVAVSSHRLHLAPQATESPISALLCVATSTRLHTEHVEDEYSSGDIVEEIEKCKESAGAKSKILEEEKDRYQKAAMAVLQMLGGTDIP</sequence>
<evidence type="ECO:0000313" key="2">
    <source>
        <dbReference type="Proteomes" id="UP001552299"/>
    </source>
</evidence>
<keyword evidence="2" id="KW-1185">Reference proteome</keyword>
<organism evidence="1 2">
    <name type="scientific">Dendrobium thyrsiflorum</name>
    <name type="common">Pinecone-like raceme dendrobium</name>
    <name type="synonym">Orchid</name>
    <dbReference type="NCBI Taxonomy" id="117978"/>
    <lineage>
        <taxon>Eukaryota</taxon>
        <taxon>Viridiplantae</taxon>
        <taxon>Streptophyta</taxon>
        <taxon>Embryophyta</taxon>
        <taxon>Tracheophyta</taxon>
        <taxon>Spermatophyta</taxon>
        <taxon>Magnoliopsida</taxon>
        <taxon>Liliopsida</taxon>
        <taxon>Asparagales</taxon>
        <taxon>Orchidaceae</taxon>
        <taxon>Epidendroideae</taxon>
        <taxon>Malaxideae</taxon>
        <taxon>Dendrobiinae</taxon>
        <taxon>Dendrobium</taxon>
    </lineage>
</organism>
<dbReference type="PANTHER" id="PTHR36800">
    <property type="entry name" value="POLYAMINE-MODULATED FACTOR 1-BINDING PROTEIN"/>
    <property type="match status" value="1"/>
</dbReference>
<proteinExistence type="predicted"/>
<dbReference type="EMBL" id="JANQDX010000012">
    <property type="protein sequence ID" value="KAL0915459.1"/>
    <property type="molecule type" value="Genomic_DNA"/>
</dbReference>
<gene>
    <name evidence="1" type="ORF">M5K25_015877</name>
</gene>
<dbReference type="AlphaFoldDB" id="A0ABD0US84"/>
<reference evidence="1 2" key="1">
    <citation type="journal article" date="2024" name="Plant Biotechnol. J.">
        <title>Dendrobium thyrsiflorum genome and its molecular insights into genes involved in important horticultural traits.</title>
        <authorList>
            <person name="Chen B."/>
            <person name="Wang J.Y."/>
            <person name="Zheng P.J."/>
            <person name="Li K.L."/>
            <person name="Liang Y.M."/>
            <person name="Chen X.F."/>
            <person name="Zhang C."/>
            <person name="Zhao X."/>
            <person name="He X."/>
            <person name="Zhang G.Q."/>
            <person name="Liu Z.J."/>
            <person name="Xu Q."/>
        </authorList>
    </citation>
    <scope>NUCLEOTIDE SEQUENCE [LARGE SCALE GENOMIC DNA]</scope>
    <source>
        <strain evidence="1">GZMU011</strain>
    </source>
</reference>
<dbReference type="PANTHER" id="PTHR36800:SF1">
    <property type="entry name" value="POLYAMINE-MODULATED FACTOR 1-BINDING PROTEIN"/>
    <property type="match status" value="1"/>
</dbReference>
<dbReference type="Proteomes" id="UP001552299">
    <property type="component" value="Unassembled WGS sequence"/>
</dbReference>